<dbReference type="PANTHER" id="PTHR13847">
    <property type="entry name" value="SARCOSINE DEHYDROGENASE-RELATED"/>
    <property type="match status" value="1"/>
</dbReference>
<gene>
    <name evidence="3" type="ORF">MICAF_6880001</name>
</gene>
<dbReference type="AlphaFoldDB" id="I4HE74"/>
<evidence type="ECO:0000313" key="3">
    <source>
        <dbReference type="EMBL" id="CCI20348.1"/>
    </source>
</evidence>
<dbReference type="Pfam" id="PF01266">
    <property type="entry name" value="DAO"/>
    <property type="match status" value="1"/>
</dbReference>
<protein>
    <submittedName>
        <fullName evidence="3">Genome sequencing data, contig C323</fullName>
    </submittedName>
</protein>
<comment type="caution">
    <text evidence="3">The sequence shown here is derived from an EMBL/GenBank/DDBJ whole genome shotgun (WGS) entry which is preliminary data.</text>
</comment>
<dbReference type="PANTHER" id="PTHR13847:SF289">
    <property type="entry name" value="GLYCINE OXIDASE"/>
    <property type="match status" value="1"/>
</dbReference>
<dbReference type="Gene3D" id="3.30.9.10">
    <property type="entry name" value="D-Amino Acid Oxidase, subunit A, domain 2"/>
    <property type="match status" value="1"/>
</dbReference>
<reference evidence="3 4" key="1">
    <citation type="submission" date="2012-04" db="EMBL/GenBank/DDBJ databases">
        <authorList>
            <person name="Genoscope - CEA"/>
        </authorList>
    </citation>
    <scope>NUCLEOTIDE SEQUENCE [LARGE SCALE GENOMIC DNA]</scope>
    <source>
        <strain evidence="3 4">9807</strain>
    </source>
</reference>
<dbReference type="HOGENOM" id="CLU_007884_4_5_3"/>
<proteinExistence type="predicted"/>
<dbReference type="InterPro" id="IPR036188">
    <property type="entry name" value="FAD/NAD-bd_sf"/>
</dbReference>
<dbReference type="Gene3D" id="3.50.50.60">
    <property type="entry name" value="FAD/NAD(P)-binding domain"/>
    <property type="match status" value="1"/>
</dbReference>
<dbReference type="RefSeq" id="WP_002790583.1">
    <property type="nucleotide sequence ID" value="NZ_HE973485.1"/>
</dbReference>
<dbReference type="Proteomes" id="UP000003613">
    <property type="component" value="Unassembled WGS sequence"/>
</dbReference>
<accession>I4HE74</accession>
<dbReference type="EMBL" id="CAIM01000654">
    <property type="protein sequence ID" value="CCI20348.1"/>
    <property type="molecule type" value="Genomic_DNA"/>
</dbReference>
<dbReference type="InterPro" id="IPR006076">
    <property type="entry name" value="FAD-dep_OxRdtase"/>
</dbReference>
<evidence type="ECO:0000313" key="4">
    <source>
        <dbReference type="Proteomes" id="UP000003613"/>
    </source>
</evidence>
<organism evidence="3 4">
    <name type="scientific">Microcystis aeruginosa PCC 9807</name>
    <dbReference type="NCBI Taxonomy" id="1160283"/>
    <lineage>
        <taxon>Bacteria</taxon>
        <taxon>Bacillati</taxon>
        <taxon>Cyanobacteriota</taxon>
        <taxon>Cyanophyceae</taxon>
        <taxon>Oscillatoriophycideae</taxon>
        <taxon>Chroococcales</taxon>
        <taxon>Microcystaceae</taxon>
        <taxon>Microcystis</taxon>
    </lineage>
</organism>
<name>I4HE74_MICAE</name>
<sequence length="375" mass="40790">MTKIVIIGAGIVGATIAYELSAIEGLEITLIDEKKPGQGATGAALGILMGIISHKTKGRAWKLRQESLKRYETLLPELESLTGLTIPCNSDGIVLLRSSAEDEENWRKLAQIRQEQGYCLEIWDKETLKQKCPQVAGEHLHGAIYSPSDHQINPVLLTEALVAAAARRGVKCQFGVKVENFGKTELHGSNLRQCTHVYSSNGIEESDFLVLSAGIGSTALTETLSHPVEIRPVLGQALQIKLTQPLESSDFKPILTGNDLHILPLAGAEYWIGATVEFMDEKGEIIPDTALLEQVYQKAIAFCPSLAAGAIVRTWSGKRPRPEKKSAPIIEYLPGYDNVILASGHYRNGVLLAPATAKMVREMLSGKLGFTEKVC</sequence>
<evidence type="ECO:0000256" key="1">
    <source>
        <dbReference type="ARBA" id="ARBA00023002"/>
    </source>
</evidence>
<feature type="domain" description="FAD dependent oxidoreductase" evidence="2">
    <location>
        <begin position="3"/>
        <end position="362"/>
    </location>
</feature>
<dbReference type="SUPFAM" id="SSF54373">
    <property type="entry name" value="FAD-linked reductases, C-terminal domain"/>
    <property type="match status" value="1"/>
</dbReference>
<dbReference type="SUPFAM" id="SSF51905">
    <property type="entry name" value="FAD/NAD(P)-binding domain"/>
    <property type="match status" value="1"/>
</dbReference>
<dbReference type="GO" id="GO:0016491">
    <property type="term" value="F:oxidoreductase activity"/>
    <property type="evidence" value="ECO:0007669"/>
    <property type="project" value="UniProtKB-KW"/>
</dbReference>
<dbReference type="GO" id="GO:0005737">
    <property type="term" value="C:cytoplasm"/>
    <property type="evidence" value="ECO:0007669"/>
    <property type="project" value="TreeGrafter"/>
</dbReference>
<evidence type="ECO:0000259" key="2">
    <source>
        <dbReference type="Pfam" id="PF01266"/>
    </source>
</evidence>
<keyword evidence="1" id="KW-0560">Oxidoreductase</keyword>